<dbReference type="RefSeq" id="WP_169850565.1">
    <property type="nucleotide sequence ID" value="NZ_JAAQWE010000006.1"/>
</dbReference>
<evidence type="ECO:0000313" key="2">
    <source>
        <dbReference type="EMBL" id="NMX96684.1"/>
    </source>
</evidence>
<comment type="caution">
    <text evidence="2">The sequence shown here is derived from an EMBL/GenBank/DDBJ whole genome shotgun (WGS) entry which is preliminary data.</text>
</comment>
<accession>A0A7Y0ZRI9</accession>
<feature type="domain" description="Plasmid replication protein RepL" evidence="1">
    <location>
        <begin position="7"/>
        <end position="131"/>
    </location>
</feature>
<dbReference type="Pfam" id="PF05732">
    <property type="entry name" value="RepL"/>
    <property type="match status" value="1"/>
</dbReference>
<dbReference type="Proteomes" id="UP000552560">
    <property type="component" value="Unassembled WGS sequence"/>
</dbReference>
<name>A0A7Y0ZRI9_PSEVE</name>
<evidence type="ECO:0000259" key="1">
    <source>
        <dbReference type="Pfam" id="PF05732"/>
    </source>
</evidence>
<dbReference type="GO" id="GO:0006260">
    <property type="term" value="P:DNA replication"/>
    <property type="evidence" value="ECO:0007669"/>
    <property type="project" value="InterPro"/>
</dbReference>
<dbReference type="InterPro" id="IPR008813">
    <property type="entry name" value="Plasmid_replication_RepL"/>
</dbReference>
<reference evidence="2 3" key="1">
    <citation type="journal article" date="2020" name="Front. Microbiol.">
        <title>Genetic Organization of the aprX-lipA2 Operon Affects the Proteolytic Potential of Pseudomonas Species in Milk.</title>
        <authorList>
            <person name="Maier C."/>
            <person name="Huptas C."/>
            <person name="von Neubeck M."/>
            <person name="Scherer S."/>
            <person name="Wenning M."/>
            <person name="Lucking G."/>
        </authorList>
    </citation>
    <scope>NUCLEOTIDE SEQUENCE [LARGE SCALE GENOMIC DNA]</scope>
    <source>
        <strain evidence="2 3">WS 4671</strain>
    </source>
</reference>
<evidence type="ECO:0000313" key="3">
    <source>
        <dbReference type="Proteomes" id="UP000552560"/>
    </source>
</evidence>
<dbReference type="EMBL" id="JAAQWE010000006">
    <property type="protein sequence ID" value="NMX96684.1"/>
    <property type="molecule type" value="Genomic_DNA"/>
</dbReference>
<organism evidence="2 3">
    <name type="scientific">Pseudomonas veronii</name>
    <dbReference type="NCBI Taxonomy" id="76761"/>
    <lineage>
        <taxon>Bacteria</taxon>
        <taxon>Pseudomonadati</taxon>
        <taxon>Pseudomonadota</taxon>
        <taxon>Gammaproteobacteria</taxon>
        <taxon>Pseudomonadales</taxon>
        <taxon>Pseudomonadaceae</taxon>
        <taxon>Pseudomonas</taxon>
    </lineage>
</organism>
<sequence>MSRPNTTKKLLKSQVTNTVDLATGEVKQSEELQEYSVQTEPAFVKLYLENIKMLYDLTVSNHKILNELLKICNYGGEIILNSSVKKRICESLETSIGSFDNSLLKLKQQDIIRQEVRGIYYLNPELFGKGPWASVYQDRAKYKKIKMTIEFSGDKNAKKTVKTELVDDTDAITAQANLEGVTFEQFVETLETEEFKIDNIDFDESVLEDESI</sequence>
<proteinExistence type="predicted"/>
<gene>
    <name evidence="2" type="ORF">HBO43_08740</name>
</gene>
<protein>
    <recommendedName>
        <fullName evidence="1">Plasmid replication protein RepL domain-containing protein</fullName>
    </recommendedName>
</protein>
<dbReference type="AlphaFoldDB" id="A0A7Y0ZRI9"/>
<dbReference type="GO" id="GO:0006276">
    <property type="term" value="P:plasmid maintenance"/>
    <property type="evidence" value="ECO:0007669"/>
    <property type="project" value="InterPro"/>
</dbReference>